<keyword evidence="6" id="KW-1185">Reference proteome</keyword>
<name>A0A4U9RRH8_HATHI</name>
<evidence type="ECO:0000256" key="2">
    <source>
        <dbReference type="ARBA" id="ARBA00023125"/>
    </source>
</evidence>
<dbReference type="PANTHER" id="PTHR38445:SF9">
    <property type="entry name" value="HTH-TYPE TRANSCRIPTIONAL REPRESSOR YTRA"/>
    <property type="match status" value="1"/>
</dbReference>
<dbReference type="AlphaFoldDB" id="A0A4U9RRH8"/>
<accession>A0A4U9RRH8</accession>
<dbReference type="InterPro" id="IPR000524">
    <property type="entry name" value="Tscrpt_reg_HTH_GntR"/>
</dbReference>
<proteinExistence type="predicted"/>
<protein>
    <submittedName>
        <fullName evidence="5">Regulatory protein</fullName>
    </submittedName>
</protein>
<dbReference type="CDD" id="cd07377">
    <property type="entry name" value="WHTH_GntR"/>
    <property type="match status" value="1"/>
</dbReference>
<dbReference type="KEGG" id="hhw:NCTC503_02401"/>
<dbReference type="PRINTS" id="PR00035">
    <property type="entry name" value="HTHGNTR"/>
</dbReference>
<evidence type="ECO:0000256" key="3">
    <source>
        <dbReference type="ARBA" id="ARBA00023163"/>
    </source>
</evidence>
<gene>
    <name evidence="5" type="primary">yvoA_2</name>
    <name evidence="5" type="ORF">NCTC503_02401</name>
</gene>
<dbReference type="GO" id="GO:0003677">
    <property type="term" value="F:DNA binding"/>
    <property type="evidence" value="ECO:0007669"/>
    <property type="project" value="UniProtKB-KW"/>
</dbReference>
<dbReference type="Gene3D" id="1.10.10.10">
    <property type="entry name" value="Winged helix-like DNA-binding domain superfamily/Winged helix DNA-binding domain"/>
    <property type="match status" value="1"/>
</dbReference>
<reference evidence="5 6" key="1">
    <citation type="submission" date="2019-05" db="EMBL/GenBank/DDBJ databases">
        <authorList>
            <consortium name="Pathogen Informatics"/>
        </authorList>
    </citation>
    <scope>NUCLEOTIDE SEQUENCE [LARGE SCALE GENOMIC DNA]</scope>
    <source>
        <strain evidence="5 6">NCTC503</strain>
    </source>
</reference>
<evidence type="ECO:0000256" key="1">
    <source>
        <dbReference type="ARBA" id="ARBA00023015"/>
    </source>
</evidence>
<keyword evidence="1" id="KW-0805">Transcription regulation</keyword>
<dbReference type="InterPro" id="IPR036388">
    <property type="entry name" value="WH-like_DNA-bd_sf"/>
</dbReference>
<dbReference type="EMBL" id="LR590481">
    <property type="protein sequence ID" value="VTQ94892.1"/>
    <property type="molecule type" value="Genomic_DNA"/>
</dbReference>
<evidence type="ECO:0000313" key="5">
    <source>
        <dbReference type="EMBL" id="VTQ94892.1"/>
    </source>
</evidence>
<dbReference type="SMART" id="SM00345">
    <property type="entry name" value="HTH_GNTR"/>
    <property type="match status" value="1"/>
</dbReference>
<dbReference type="PANTHER" id="PTHR38445">
    <property type="entry name" value="HTH-TYPE TRANSCRIPTIONAL REPRESSOR YTRA"/>
    <property type="match status" value="1"/>
</dbReference>
<organism evidence="5 6">
    <name type="scientific">Hathewaya histolytica</name>
    <name type="common">Clostridium histolyticum</name>
    <dbReference type="NCBI Taxonomy" id="1498"/>
    <lineage>
        <taxon>Bacteria</taxon>
        <taxon>Bacillati</taxon>
        <taxon>Bacillota</taxon>
        <taxon>Clostridia</taxon>
        <taxon>Eubacteriales</taxon>
        <taxon>Clostridiaceae</taxon>
        <taxon>Hathewaya</taxon>
    </lineage>
</organism>
<dbReference type="InterPro" id="IPR036390">
    <property type="entry name" value="WH_DNA-bd_sf"/>
</dbReference>
<evidence type="ECO:0000259" key="4">
    <source>
        <dbReference type="PROSITE" id="PS50949"/>
    </source>
</evidence>
<dbReference type="OrthoDB" id="9802328at2"/>
<dbReference type="Proteomes" id="UP000308489">
    <property type="component" value="Chromosome 1"/>
</dbReference>
<keyword evidence="3" id="KW-0804">Transcription</keyword>
<dbReference type="Pfam" id="PF00392">
    <property type="entry name" value="GntR"/>
    <property type="match status" value="1"/>
</dbReference>
<dbReference type="SUPFAM" id="SSF46785">
    <property type="entry name" value="Winged helix' DNA-binding domain"/>
    <property type="match status" value="1"/>
</dbReference>
<evidence type="ECO:0000313" key="6">
    <source>
        <dbReference type="Proteomes" id="UP000308489"/>
    </source>
</evidence>
<dbReference type="RefSeq" id="WP_138210932.1">
    <property type="nucleotide sequence ID" value="NZ_CBCRUQ010000002.1"/>
</dbReference>
<feature type="domain" description="HTH gntR-type" evidence="4">
    <location>
        <begin position="16"/>
        <end position="84"/>
    </location>
</feature>
<dbReference type="GO" id="GO:0003700">
    <property type="term" value="F:DNA-binding transcription factor activity"/>
    <property type="evidence" value="ECO:0007669"/>
    <property type="project" value="InterPro"/>
</dbReference>
<dbReference type="PROSITE" id="PS50949">
    <property type="entry name" value="HTH_GNTR"/>
    <property type="match status" value="1"/>
</dbReference>
<keyword evidence="2" id="KW-0238">DNA-binding</keyword>
<sequence>MEEIEIDIIVNKKSGVPIYLQVKKEILNQIRGGKIKVGSKMPTERELAQLLGVSRNTISSAYNELEKDGIIKSYQGKGTFVIEEVSSWKDKNLKDKIVKVLDLALEEALENGMKTEEFLEVVNERVNEKKEIMKKIVSVYVECNIEQAKMFSEQLTKTSNMNVIPLTISDLQKMDNKTSDILKKCQVIITTFNHVNEITELTKDNKKHVLGVAINPDLGTIVKIARYPEGTKLGFICISDQFMFKIRRALENSGLGNVNMEFTNTYDNKELSKFIDDMDVVIVSPGRYKDVKDLNKSNKEIIEFIYTLDDGSVKVIKSKLIELQYNN</sequence>